<sequence>MATITEIDAHEQPTEDMRAKWKSWAKMEAKEAKDHERIDDPRKSPAESGFIQTSFITREQKREAFAQFGDAYADEAKEDTPVLYHPLLPGEPRHSCANSYW</sequence>
<name>A0ACC1QB90_9HYPO</name>
<gene>
    <name evidence="1" type="ORF">NLG97_g11314</name>
</gene>
<comment type="caution">
    <text evidence="1">The sequence shown here is derived from an EMBL/GenBank/DDBJ whole genome shotgun (WGS) entry which is preliminary data.</text>
</comment>
<accession>A0ACC1QB90</accession>
<protein>
    <submittedName>
        <fullName evidence="1">Uncharacterized protein</fullName>
    </submittedName>
</protein>
<dbReference type="Proteomes" id="UP001148737">
    <property type="component" value="Unassembled WGS sequence"/>
</dbReference>
<keyword evidence="2" id="KW-1185">Reference proteome</keyword>
<evidence type="ECO:0000313" key="1">
    <source>
        <dbReference type="EMBL" id="KAJ3472070.1"/>
    </source>
</evidence>
<dbReference type="EMBL" id="JANAKD010003527">
    <property type="protein sequence ID" value="KAJ3472070.1"/>
    <property type="molecule type" value="Genomic_DNA"/>
</dbReference>
<proteinExistence type="predicted"/>
<reference evidence="1" key="1">
    <citation type="submission" date="2022-07" db="EMBL/GenBank/DDBJ databases">
        <title>Genome Sequence of Lecanicillium saksenae.</title>
        <authorList>
            <person name="Buettner E."/>
        </authorList>
    </citation>
    <scope>NUCLEOTIDE SEQUENCE</scope>
    <source>
        <strain evidence="1">VT-O1</strain>
    </source>
</reference>
<organism evidence="1 2">
    <name type="scientific">Lecanicillium saksenae</name>
    <dbReference type="NCBI Taxonomy" id="468837"/>
    <lineage>
        <taxon>Eukaryota</taxon>
        <taxon>Fungi</taxon>
        <taxon>Dikarya</taxon>
        <taxon>Ascomycota</taxon>
        <taxon>Pezizomycotina</taxon>
        <taxon>Sordariomycetes</taxon>
        <taxon>Hypocreomycetidae</taxon>
        <taxon>Hypocreales</taxon>
        <taxon>Cordycipitaceae</taxon>
        <taxon>Lecanicillium</taxon>
    </lineage>
</organism>
<evidence type="ECO:0000313" key="2">
    <source>
        <dbReference type="Proteomes" id="UP001148737"/>
    </source>
</evidence>